<reference evidence="2" key="1">
    <citation type="submission" date="2021-03" db="EMBL/GenBank/DDBJ databases">
        <title>Chromosome level genome of the anhydrobiotic midge Polypedilum vanderplanki.</title>
        <authorList>
            <person name="Yoshida Y."/>
            <person name="Kikawada T."/>
            <person name="Gusev O."/>
        </authorList>
    </citation>
    <scope>NUCLEOTIDE SEQUENCE</scope>
    <source>
        <strain evidence="2">NIAS01</strain>
        <tissue evidence="2">Whole body or cell culture</tissue>
    </source>
</reference>
<dbReference type="PROSITE" id="PS50191">
    <property type="entry name" value="CRAL_TRIO"/>
    <property type="match status" value="1"/>
</dbReference>
<dbReference type="PANTHER" id="PTHR10174:SF222">
    <property type="entry name" value="GH10083P-RELATED"/>
    <property type="match status" value="1"/>
</dbReference>
<dbReference type="Gene3D" id="1.10.8.20">
    <property type="entry name" value="N-terminal domain of phosphatidylinositol transfer protein sec14p"/>
    <property type="match status" value="1"/>
</dbReference>
<dbReference type="Gene3D" id="3.40.525.10">
    <property type="entry name" value="CRAL-TRIO lipid binding domain"/>
    <property type="match status" value="1"/>
</dbReference>
<evidence type="ECO:0000313" key="2">
    <source>
        <dbReference type="EMBL" id="KAG5680464.1"/>
    </source>
</evidence>
<dbReference type="SUPFAM" id="SSF52087">
    <property type="entry name" value="CRAL/TRIO domain"/>
    <property type="match status" value="1"/>
</dbReference>
<dbReference type="CDD" id="cd00170">
    <property type="entry name" value="SEC14"/>
    <property type="match status" value="1"/>
</dbReference>
<proteinExistence type="predicted"/>
<evidence type="ECO:0000259" key="1">
    <source>
        <dbReference type="PROSITE" id="PS50191"/>
    </source>
</evidence>
<evidence type="ECO:0000313" key="3">
    <source>
        <dbReference type="Proteomes" id="UP001107558"/>
    </source>
</evidence>
<dbReference type="Proteomes" id="UP001107558">
    <property type="component" value="Chromosome 1"/>
</dbReference>
<gene>
    <name evidence="2" type="ORF">PVAND_009972</name>
</gene>
<comment type="caution">
    <text evidence="2">The sequence shown here is derived from an EMBL/GenBank/DDBJ whole genome shotgun (WGS) entry which is preliminary data.</text>
</comment>
<dbReference type="SMART" id="SM00516">
    <property type="entry name" value="SEC14"/>
    <property type="match status" value="1"/>
</dbReference>
<dbReference type="GO" id="GO:0016020">
    <property type="term" value="C:membrane"/>
    <property type="evidence" value="ECO:0007669"/>
    <property type="project" value="TreeGrafter"/>
</dbReference>
<name>A0A9J6CF81_POLVA</name>
<dbReference type="PRINTS" id="PR00180">
    <property type="entry name" value="CRETINALDHBP"/>
</dbReference>
<feature type="domain" description="CRAL-TRIO" evidence="1">
    <location>
        <begin position="99"/>
        <end position="245"/>
    </location>
</feature>
<dbReference type="OrthoDB" id="1434354at2759"/>
<dbReference type="SUPFAM" id="SSF46938">
    <property type="entry name" value="CRAL/TRIO N-terminal domain"/>
    <property type="match status" value="1"/>
</dbReference>
<protein>
    <recommendedName>
        <fullName evidence="1">CRAL-TRIO domain-containing protein</fullName>
    </recommendedName>
</protein>
<keyword evidence="3" id="KW-1185">Reference proteome</keyword>
<dbReference type="GO" id="GO:1902936">
    <property type="term" value="F:phosphatidylinositol bisphosphate binding"/>
    <property type="evidence" value="ECO:0007669"/>
    <property type="project" value="TreeGrafter"/>
</dbReference>
<dbReference type="EMBL" id="JADBJN010000001">
    <property type="protein sequence ID" value="KAG5680464.1"/>
    <property type="molecule type" value="Genomic_DNA"/>
</dbReference>
<accession>A0A9J6CF81</accession>
<sequence length="286" mass="33552">MSFKKVILSENEMDEKVAEFRKWIKEQPQLPQNIEKMLLLRYLKTYNFNLERAQKLIAYSFDIRAKNQHIFTDRDPESPALQNVLNVCEIVPMSKATSDNYKVCILRLIDYDSRNFVFNDVVKAFFTFADLRLVSPDPNPELADGEIPIFDMKGLSIWHLFKINFATLKLYFKYVQEAHPVRVQQCHIVNCTPLLSRVMSLVRPLLKPEVAARLQFHSPNSDTIFKFIPRDILPEEYGGTAGSIVDMKEHWFKKLLAKRDYLRNDSNWIISKIDDNNNNIIDNEFE</sequence>
<dbReference type="AlphaFoldDB" id="A0A9J6CF81"/>
<dbReference type="InterPro" id="IPR001251">
    <property type="entry name" value="CRAL-TRIO_dom"/>
</dbReference>
<organism evidence="2 3">
    <name type="scientific">Polypedilum vanderplanki</name>
    <name type="common">Sleeping chironomid midge</name>
    <dbReference type="NCBI Taxonomy" id="319348"/>
    <lineage>
        <taxon>Eukaryota</taxon>
        <taxon>Metazoa</taxon>
        <taxon>Ecdysozoa</taxon>
        <taxon>Arthropoda</taxon>
        <taxon>Hexapoda</taxon>
        <taxon>Insecta</taxon>
        <taxon>Pterygota</taxon>
        <taxon>Neoptera</taxon>
        <taxon>Endopterygota</taxon>
        <taxon>Diptera</taxon>
        <taxon>Nematocera</taxon>
        <taxon>Chironomoidea</taxon>
        <taxon>Chironomidae</taxon>
        <taxon>Chironominae</taxon>
        <taxon>Polypedilum</taxon>
        <taxon>Polypedilum</taxon>
    </lineage>
</organism>
<dbReference type="Gene3D" id="1.20.5.1200">
    <property type="entry name" value="Alpha-tocopherol transfer"/>
    <property type="match status" value="1"/>
</dbReference>
<dbReference type="InterPro" id="IPR036273">
    <property type="entry name" value="CRAL/TRIO_N_dom_sf"/>
</dbReference>
<dbReference type="Pfam" id="PF00650">
    <property type="entry name" value="CRAL_TRIO"/>
    <property type="match status" value="1"/>
</dbReference>
<dbReference type="InterPro" id="IPR036865">
    <property type="entry name" value="CRAL-TRIO_dom_sf"/>
</dbReference>
<dbReference type="PANTHER" id="PTHR10174">
    <property type="entry name" value="ALPHA-TOCOPHEROL TRANSFER PROTEIN-RELATED"/>
    <property type="match status" value="1"/>
</dbReference>